<evidence type="ECO:0000313" key="1">
    <source>
        <dbReference type="EMBL" id="MFC4767677.1"/>
    </source>
</evidence>
<dbReference type="PANTHER" id="PTHR33677">
    <property type="entry name" value="TRANSCRIPTIONAL REPRESSOR FRMR-RELATED"/>
    <property type="match status" value="1"/>
</dbReference>
<proteinExistence type="predicted"/>
<dbReference type="CDD" id="cd10155">
    <property type="entry name" value="BsYrkD-like_DUF156"/>
    <property type="match status" value="1"/>
</dbReference>
<accession>A0ABV9Q2L8</accession>
<dbReference type="Proteomes" id="UP001596002">
    <property type="component" value="Unassembled WGS sequence"/>
</dbReference>
<gene>
    <name evidence="1" type="ORF">ACFO8Q_09930</name>
</gene>
<dbReference type="InterPro" id="IPR038390">
    <property type="entry name" value="Metal_Tscrpt_repr_sf"/>
</dbReference>
<dbReference type="RefSeq" id="WP_380025600.1">
    <property type="nucleotide sequence ID" value="NZ_JBHSHC010000082.1"/>
</dbReference>
<dbReference type="InterPro" id="IPR003735">
    <property type="entry name" value="Metal_Tscrpt_repr"/>
</dbReference>
<dbReference type="PANTHER" id="PTHR33677:SF5">
    <property type="entry name" value="TRANSCRIPTIONAL REPRESSOR FRMR"/>
    <property type="match status" value="1"/>
</dbReference>
<dbReference type="Pfam" id="PF02583">
    <property type="entry name" value="Trns_repr_metal"/>
    <property type="match status" value="1"/>
</dbReference>
<dbReference type="Gene3D" id="1.20.58.1000">
    <property type="entry name" value="Metal-sensitive repressor, helix protomer"/>
    <property type="match status" value="1"/>
</dbReference>
<organism evidence="1 2">
    <name type="scientific">Effusibacillus consociatus</name>
    <dbReference type="NCBI Taxonomy" id="1117041"/>
    <lineage>
        <taxon>Bacteria</taxon>
        <taxon>Bacillati</taxon>
        <taxon>Bacillota</taxon>
        <taxon>Bacilli</taxon>
        <taxon>Bacillales</taxon>
        <taxon>Alicyclobacillaceae</taxon>
        <taxon>Effusibacillus</taxon>
    </lineage>
</organism>
<protein>
    <submittedName>
        <fullName evidence="1">Metal-sensitive transcriptional regulator</fullName>
    </submittedName>
</protein>
<keyword evidence="2" id="KW-1185">Reference proteome</keyword>
<reference evidence="2" key="1">
    <citation type="journal article" date="2019" name="Int. J. Syst. Evol. Microbiol.">
        <title>The Global Catalogue of Microorganisms (GCM) 10K type strain sequencing project: providing services to taxonomists for standard genome sequencing and annotation.</title>
        <authorList>
            <consortium name="The Broad Institute Genomics Platform"/>
            <consortium name="The Broad Institute Genome Sequencing Center for Infectious Disease"/>
            <person name="Wu L."/>
            <person name="Ma J."/>
        </authorList>
    </citation>
    <scope>NUCLEOTIDE SEQUENCE [LARGE SCALE GENOMIC DNA]</scope>
    <source>
        <strain evidence="2">WYCCWR 12678</strain>
    </source>
</reference>
<sequence length="86" mass="9715">MEYTDSMKNRLRRIEGQVRGVISMMEQNKDCREVVTQLTAIRSAVDRAIGLVVAGNLEACIRIELEKGNDPDRVIKEAVDLLVKSR</sequence>
<evidence type="ECO:0000313" key="2">
    <source>
        <dbReference type="Proteomes" id="UP001596002"/>
    </source>
</evidence>
<dbReference type="EMBL" id="JBHSHC010000082">
    <property type="protein sequence ID" value="MFC4767677.1"/>
    <property type="molecule type" value="Genomic_DNA"/>
</dbReference>
<name>A0ABV9Q2L8_9BACL</name>
<comment type="caution">
    <text evidence="1">The sequence shown here is derived from an EMBL/GenBank/DDBJ whole genome shotgun (WGS) entry which is preliminary data.</text>
</comment>